<keyword evidence="1" id="KW-0378">Hydrolase</keyword>
<organism evidence="1">
    <name type="scientific">Magnetococcus massalia (strain MO-1)</name>
    <dbReference type="NCBI Taxonomy" id="451514"/>
    <lineage>
        <taxon>Bacteria</taxon>
        <taxon>Pseudomonadati</taxon>
        <taxon>Pseudomonadota</taxon>
        <taxon>Magnetococcia</taxon>
        <taxon>Magnetococcales</taxon>
        <taxon>Magnetococcaceae</taxon>
        <taxon>Magnetococcus</taxon>
    </lineage>
</organism>
<dbReference type="PANTHER" id="PTHR19288">
    <property type="entry name" value="4-NITROPHENYLPHOSPHATASE-RELATED"/>
    <property type="match status" value="1"/>
</dbReference>
<dbReference type="InterPro" id="IPR036412">
    <property type="entry name" value="HAD-like_sf"/>
</dbReference>
<gene>
    <name evidence="1" type="ORF">MAGMO_3037</name>
</gene>
<dbReference type="EMBL" id="LO017727">
    <property type="protein sequence ID" value="CRH07183.1"/>
    <property type="molecule type" value="Genomic_DNA"/>
</dbReference>
<dbReference type="SUPFAM" id="SSF56784">
    <property type="entry name" value="HAD-like"/>
    <property type="match status" value="1"/>
</dbReference>
<dbReference type="Gene3D" id="3.40.50.1000">
    <property type="entry name" value="HAD superfamily/HAD-like"/>
    <property type="match status" value="2"/>
</dbReference>
<dbReference type="PANTHER" id="PTHR19288:SF90">
    <property type="entry name" value="OS08G0542600 PROTEIN"/>
    <property type="match status" value="1"/>
</dbReference>
<dbReference type="Pfam" id="PF13242">
    <property type="entry name" value="Hydrolase_like"/>
    <property type="match status" value="1"/>
</dbReference>
<dbReference type="InterPro" id="IPR023214">
    <property type="entry name" value="HAD_sf"/>
</dbReference>
<dbReference type="InterPro" id="IPR006357">
    <property type="entry name" value="HAD-SF_hydro_IIA"/>
</dbReference>
<name>A0A1S7LLA2_MAGMO</name>
<sequence>MKSPIHQGSIIRKLYRHYHRWLPQSAVKTTAKTEKSSFFQVASRYDALFLDAYGVLYGGSLTQSDLGPRIGENLYRLRQQGVHLRLLSNNGHESVATIVEKLQQLGIVLKPQEIITSGMVAAPFIRATALHDHAYHLIGSAQTREAYAPDPQRLIWQPDHPQPARYILACSDSIYYGSESQKWVEESLAEAPLPLLVVNPDMVVPRPDGSWFPVAGYTALDLHQRYGAPFIGIGKPFSPIFRYALQSLPAMTNPRLLMVGDTLETDILGANLCGMDSCLTLSGTMASMDRSWPDYCAEQGVWPDWVVEHIAD</sequence>
<dbReference type="Pfam" id="PF13344">
    <property type="entry name" value="Hydrolase_6"/>
    <property type="match status" value="1"/>
</dbReference>
<accession>A0A1S7LLA2</accession>
<reference evidence="1" key="1">
    <citation type="submission" date="2015-04" db="EMBL/GenBank/DDBJ databases">
        <authorList>
            <person name="Syromyatnikov M.Y."/>
            <person name="Popov V.N."/>
        </authorList>
    </citation>
    <scope>NUCLEOTIDE SEQUENCE</scope>
    <source>
        <strain evidence="1">MO-1</strain>
    </source>
</reference>
<evidence type="ECO:0000313" key="1">
    <source>
        <dbReference type="EMBL" id="CRH07183.1"/>
    </source>
</evidence>
<dbReference type="GO" id="GO:0005737">
    <property type="term" value="C:cytoplasm"/>
    <property type="evidence" value="ECO:0007669"/>
    <property type="project" value="TreeGrafter"/>
</dbReference>
<dbReference type="AlphaFoldDB" id="A0A1S7LLA2"/>
<dbReference type="GO" id="GO:0016791">
    <property type="term" value="F:phosphatase activity"/>
    <property type="evidence" value="ECO:0007669"/>
    <property type="project" value="TreeGrafter"/>
</dbReference>
<protein>
    <submittedName>
        <fullName evidence="1">Putative haloacid dehalogenase domain protein hydrolase</fullName>
    </submittedName>
</protein>
<proteinExistence type="predicted"/>